<dbReference type="EMBL" id="WJBU01000030">
    <property type="protein sequence ID" value="MRD49679.1"/>
    <property type="molecule type" value="Genomic_DNA"/>
</dbReference>
<accession>A0A844BD99</accession>
<comment type="caution">
    <text evidence="2">The sequence shown here is derived from an EMBL/GenBank/DDBJ whole genome shotgun (WGS) entry which is preliminary data.</text>
</comment>
<dbReference type="Gene3D" id="1.25.40.10">
    <property type="entry name" value="Tetratricopeptide repeat domain"/>
    <property type="match status" value="1"/>
</dbReference>
<organism evidence="2 3">
    <name type="scientific">Caenimonas koreensis DSM 17982</name>
    <dbReference type="NCBI Taxonomy" id="1121255"/>
    <lineage>
        <taxon>Bacteria</taxon>
        <taxon>Pseudomonadati</taxon>
        <taxon>Pseudomonadota</taxon>
        <taxon>Betaproteobacteria</taxon>
        <taxon>Burkholderiales</taxon>
        <taxon>Comamonadaceae</taxon>
        <taxon>Caenimonas</taxon>
    </lineage>
</organism>
<dbReference type="SMART" id="SM00028">
    <property type="entry name" value="TPR"/>
    <property type="match status" value="2"/>
</dbReference>
<dbReference type="SUPFAM" id="SSF48452">
    <property type="entry name" value="TPR-like"/>
    <property type="match status" value="1"/>
</dbReference>
<dbReference type="InterPro" id="IPR011990">
    <property type="entry name" value="TPR-like_helical_dom_sf"/>
</dbReference>
<dbReference type="InterPro" id="IPR019734">
    <property type="entry name" value="TPR_rpt"/>
</dbReference>
<evidence type="ECO:0008006" key="4">
    <source>
        <dbReference type="Google" id="ProtNLM"/>
    </source>
</evidence>
<dbReference type="AlphaFoldDB" id="A0A844BD99"/>
<dbReference type="OrthoDB" id="8906258at2"/>
<name>A0A844BD99_9BURK</name>
<evidence type="ECO:0000313" key="2">
    <source>
        <dbReference type="EMBL" id="MRD49679.1"/>
    </source>
</evidence>
<evidence type="ECO:0000313" key="3">
    <source>
        <dbReference type="Proteomes" id="UP000487350"/>
    </source>
</evidence>
<protein>
    <recommendedName>
        <fullName evidence="4">Tetratricopeptide repeat-containing protein</fullName>
    </recommendedName>
</protein>
<dbReference type="RefSeq" id="WP_153586973.1">
    <property type="nucleotide sequence ID" value="NZ_WJBU01000030.1"/>
</dbReference>
<sequence length="397" mass="41126">MLIGVVVDAERRLVFLPPTPATISLGQWLLVAPAAKRLMQPYAIDLDAIEGMTRQAGKRLFLHGDFESVDLNFSSKLKRDECIHLIRSARRQAVQGEDEFEGAGGDGEEGEVLLGAARSARPQATDAAGGFGVAATVLGLALLGGAAASWLATGEERAPAKPASPPMAAPRAEPAVAQAPAPRSSDVAPPAAAAPLPAASAEPVPMVDQALMAKAEACVAAPECLEVAMQAAAASQKPAVKSAIARLASMPPPAAGDRVRSEELLRRGLEALKVGLTQDAHKLFEQARDADPTHAPALAELGASHLLYERAGDARAAYLEALALAPTCGRCWLGLAGALDQERQPQHAAAALLVPLALVGDDRAALLAHYQLQSGAARSPTLREAYATALKIGEGLR</sequence>
<gene>
    <name evidence="2" type="ORF">GHT07_20610</name>
</gene>
<proteinExistence type="predicted"/>
<keyword evidence="3" id="KW-1185">Reference proteome</keyword>
<dbReference type="Proteomes" id="UP000487350">
    <property type="component" value="Unassembled WGS sequence"/>
</dbReference>
<feature type="compositionally biased region" description="Low complexity" evidence="1">
    <location>
        <begin position="169"/>
        <end position="194"/>
    </location>
</feature>
<evidence type="ECO:0000256" key="1">
    <source>
        <dbReference type="SAM" id="MobiDB-lite"/>
    </source>
</evidence>
<feature type="region of interest" description="Disordered" evidence="1">
    <location>
        <begin position="156"/>
        <end position="194"/>
    </location>
</feature>
<reference evidence="2 3" key="1">
    <citation type="submission" date="2019-11" db="EMBL/GenBank/DDBJ databases">
        <title>Caenimonas koreensis gen. nov., sp. nov., isolated from activated sludge.</title>
        <authorList>
            <person name="Seung H.R."/>
        </authorList>
    </citation>
    <scope>NUCLEOTIDE SEQUENCE [LARGE SCALE GENOMIC DNA]</scope>
    <source>
        <strain evidence="2 3">EMB320</strain>
    </source>
</reference>